<dbReference type="EMBL" id="LAZR01001041">
    <property type="protein sequence ID" value="KKN51961.1"/>
    <property type="molecule type" value="Genomic_DNA"/>
</dbReference>
<dbReference type="Pfam" id="PF10061">
    <property type="entry name" value="DUF2299"/>
    <property type="match status" value="1"/>
</dbReference>
<name>A0A0F9TS72_9ZZZZ</name>
<gene>
    <name evidence="1" type="ORF">LCGC14_0617420</name>
</gene>
<evidence type="ECO:0000313" key="1">
    <source>
        <dbReference type="EMBL" id="KKN51961.1"/>
    </source>
</evidence>
<proteinExistence type="predicted"/>
<accession>A0A0F9TS72</accession>
<sequence length="182" mass="21390">MSIKESKIKHLIREYLLDEGLLREKLNNPKLDFGFQFIFPPGKDRLGRQIGRNMVVIRPKNKNLLIVSLGLQISEPHIKALNSLENEKRMKFFIELRKSFLLKDMFYRIDIKNFRYEISDQVFLNEDGIISKKSFFKSTRKVFNCAAYSNIILGEHCAGKIKLDDFLKSKEFPDESNFSLYS</sequence>
<dbReference type="AlphaFoldDB" id="A0A0F9TS72"/>
<protein>
    <recommendedName>
        <fullName evidence="2">DUF2299 domain-containing protein</fullName>
    </recommendedName>
</protein>
<comment type="caution">
    <text evidence="1">The sequence shown here is derived from an EMBL/GenBank/DDBJ whole genome shotgun (WGS) entry which is preliminary data.</text>
</comment>
<dbReference type="Gene3D" id="3.30.1460.10">
    <property type="match status" value="1"/>
</dbReference>
<reference evidence="1" key="1">
    <citation type="journal article" date="2015" name="Nature">
        <title>Complex archaea that bridge the gap between prokaryotes and eukaryotes.</title>
        <authorList>
            <person name="Spang A."/>
            <person name="Saw J.H."/>
            <person name="Jorgensen S.L."/>
            <person name="Zaremba-Niedzwiedzka K."/>
            <person name="Martijn J."/>
            <person name="Lind A.E."/>
            <person name="van Eijk R."/>
            <person name="Schleper C."/>
            <person name="Guy L."/>
            <person name="Ettema T.J."/>
        </authorList>
    </citation>
    <scope>NUCLEOTIDE SEQUENCE</scope>
</reference>
<dbReference type="InterPro" id="IPR018747">
    <property type="entry name" value="DUF2299"/>
</dbReference>
<evidence type="ECO:0008006" key="2">
    <source>
        <dbReference type="Google" id="ProtNLM"/>
    </source>
</evidence>
<organism evidence="1">
    <name type="scientific">marine sediment metagenome</name>
    <dbReference type="NCBI Taxonomy" id="412755"/>
    <lineage>
        <taxon>unclassified sequences</taxon>
        <taxon>metagenomes</taxon>
        <taxon>ecological metagenomes</taxon>
    </lineage>
</organism>